<dbReference type="AlphaFoldDB" id="A0AA41U205"/>
<keyword evidence="1" id="KW-0812">Transmembrane</keyword>
<protein>
    <submittedName>
        <fullName evidence="3">DUF4126 domain-containing protein</fullName>
    </submittedName>
</protein>
<dbReference type="EMBL" id="JAKFHA010000022">
    <property type="protein sequence ID" value="MCF2531283.1"/>
    <property type="molecule type" value="Genomic_DNA"/>
</dbReference>
<evidence type="ECO:0000313" key="4">
    <source>
        <dbReference type="Proteomes" id="UP001165378"/>
    </source>
</evidence>
<comment type="caution">
    <text evidence="3">The sequence shown here is derived from an EMBL/GenBank/DDBJ whole genome shotgun (WGS) entry which is preliminary data.</text>
</comment>
<proteinExistence type="predicted"/>
<sequence>MDVAPMVLTSGWASGTNAYATILVLGGMGRLGIDSSVPAPLERTDVLIVAGILFLVEFVVDKIPYLDSAWDAVHTIVRPLVGMWIGALYAGVGDAETAQQLAAALGGGGMAFGSHSVKAGFRMAVNTSPEPASNTITSLAEDGAVVVILALAVDHPWLAAGIALFLLILGAALVLFLASRIRRFLRRRRNSRKNPEPHNPPGGP</sequence>
<evidence type="ECO:0000259" key="2">
    <source>
        <dbReference type="Pfam" id="PF13548"/>
    </source>
</evidence>
<evidence type="ECO:0000256" key="1">
    <source>
        <dbReference type="SAM" id="Phobius"/>
    </source>
</evidence>
<keyword evidence="1" id="KW-0472">Membrane</keyword>
<keyword evidence="1" id="KW-1133">Transmembrane helix</keyword>
<keyword evidence="4" id="KW-1185">Reference proteome</keyword>
<feature type="transmembrane region" description="Helical" evidence="1">
    <location>
        <begin position="157"/>
        <end position="178"/>
    </location>
</feature>
<dbReference type="InterPro" id="IPR025196">
    <property type="entry name" value="DUF4126"/>
</dbReference>
<gene>
    <name evidence="3" type="ORF">LZ495_29250</name>
</gene>
<dbReference type="Pfam" id="PF13548">
    <property type="entry name" value="DUF4126"/>
    <property type="match status" value="1"/>
</dbReference>
<evidence type="ECO:0000313" key="3">
    <source>
        <dbReference type="EMBL" id="MCF2531283.1"/>
    </source>
</evidence>
<reference evidence="3" key="1">
    <citation type="submission" date="2022-01" db="EMBL/GenBank/DDBJ databases">
        <title>Genome-Based Taxonomic Classification of the Phylum Actinobacteria.</title>
        <authorList>
            <person name="Gao Y."/>
        </authorList>
    </citation>
    <scope>NUCLEOTIDE SEQUENCE</scope>
    <source>
        <strain evidence="3">KLBMP 8922</strain>
    </source>
</reference>
<dbReference type="Proteomes" id="UP001165378">
    <property type="component" value="Unassembled WGS sequence"/>
</dbReference>
<accession>A0AA41U205</accession>
<dbReference type="RefSeq" id="WP_235055943.1">
    <property type="nucleotide sequence ID" value="NZ_JAKFHA010000022.1"/>
</dbReference>
<feature type="domain" description="DUF4126" evidence="2">
    <location>
        <begin position="6"/>
        <end position="173"/>
    </location>
</feature>
<organism evidence="3 4">
    <name type="scientific">Yinghuangia soli</name>
    <dbReference type="NCBI Taxonomy" id="2908204"/>
    <lineage>
        <taxon>Bacteria</taxon>
        <taxon>Bacillati</taxon>
        <taxon>Actinomycetota</taxon>
        <taxon>Actinomycetes</taxon>
        <taxon>Kitasatosporales</taxon>
        <taxon>Streptomycetaceae</taxon>
        <taxon>Yinghuangia</taxon>
    </lineage>
</organism>
<name>A0AA41U205_9ACTN</name>